<dbReference type="GO" id="GO:0005886">
    <property type="term" value="C:plasma membrane"/>
    <property type="evidence" value="ECO:0007669"/>
    <property type="project" value="InterPro"/>
</dbReference>
<dbReference type="eggNOG" id="COG5416">
    <property type="taxonomic scope" value="Bacteria"/>
</dbReference>
<dbReference type="RefSeq" id="WP_012502274.1">
    <property type="nucleotide sequence ID" value="NC_011027.1"/>
</dbReference>
<dbReference type="Pfam" id="PF06305">
    <property type="entry name" value="LapA_dom"/>
    <property type="match status" value="1"/>
</dbReference>
<dbReference type="InterPro" id="IPR010445">
    <property type="entry name" value="LapA_dom"/>
</dbReference>
<sequence length="120" mass="12993">MPTLYLIVALVIAVIAVLFALQNSMLVTISFLSWEISGSLSLVLLATLAIGVLIGLLVLAPSALKKTFKASSQRKRINALEHEVSEHKAKVAELQRPVPTPSLPETQQSSQSSKEEGDWD</sequence>
<feature type="domain" description="Lipopolysaccharide assembly protein A" evidence="7">
    <location>
        <begin position="22"/>
        <end position="84"/>
    </location>
</feature>
<dbReference type="EMBL" id="CP001099">
    <property type="protein sequence ID" value="ACF11441.1"/>
    <property type="molecule type" value="Genomic_DNA"/>
</dbReference>
<evidence type="ECO:0000256" key="1">
    <source>
        <dbReference type="ARBA" id="ARBA00022475"/>
    </source>
</evidence>
<dbReference type="Proteomes" id="UP000008811">
    <property type="component" value="Chromosome"/>
</dbReference>
<dbReference type="KEGG" id="cpc:Cpar_1033"/>
<evidence type="ECO:0000313" key="8">
    <source>
        <dbReference type="EMBL" id="ACF11441.1"/>
    </source>
</evidence>
<evidence type="ECO:0000313" key="9">
    <source>
        <dbReference type="Proteomes" id="UP000008811"/>
    </source>
</evidence>
<reference evidence="8" key="1">
    <citation type="submission" date="2008-06" db="EMBL/GenBank/DDBJ databases">
        <title>Complete sequence of Chlorobaculum parvum NCIB 8327.</title>
        <authorList>
            <consortium name="US DOE Joint Genome Institute"/>
            <person name="Lucas S."/>
            <person name="Copeland A."/>
            <person name="Lapidus A."/>
            <person name="Glavina del Rio T."/>
            <person name="Dalin E."/>
            <person name="Tice H."/>
            <person name="Bruce D."/>
            <person name="Goodwin L."/>
            <person name="Pitluck S."/>
            <person name="Schmutz J."/>
            <person name="Larimer F."/>
            <person name="Land M."/>
            <person name="Hauser L."/>
            <person name="Kyrpides N."/>
            <person name="Mikhailova N."/>
            <person name="Zhao F."/>
            <person name="Li T."/>
            <person name="Liu Z."/>
            <person name="Overmann J."/>
            <person name="Bryant D.A."/>
            <person name="Richardson P."/>
        </authorList>
    </citation>
    <scope>NUCLEOTIDE SEQUENCE [LARGE SCALE GENOMIC DNA]</scope>
    <source>
        <strain evidence="8">NCIB 8327</strain>
    </source>
</reference>
<evidence type="ECO:0000256" key="5">
    <source>
        <dbReference type="SAM" id="MobiDB-lite"/>
    </source>
</evidence>
<keyword evidence="1" id="KW-1003">Cell membrane</keyword>
<keyword evidence="9" id="KW-1185">Reference proteome</keyword>
<evidence type="ECO:0000256" key="2">
    <source>
        <dbReference type="ARBA" id="ARBA00022692"/>
    </source>
</evidence>
<accession>B3QND8</accession>
<dbReference type="HOGENOM" id="CLU_142842_3_0_10"/>
<evidence type="ECO:0000256" key="3">
    <source>
        <dbReference type="ARBA" id="ARBA00022989"/>
    </source>
</evidence>
<feature type="region of interest" description="Disordered" evidence="5">
    <location>
        <begin position="88"/>
        <end position="120"/>
    </location>
</feature>
<dbReference type="OrthoDB" id="598401at2"/>
<keyword evidence="2 6" id="KW-0812">Transmembrane</keyword>
<evidence type="ECO:0000256" key="4">
    <source>
        <dbReference type="ARBA" id="ARBA00023136"/>
    </source>
</evidence>
<dbReference type="STRING" id="517417.Cpar_1033"/>
<gene>
    <name evidence="8" type="ordered locus">Cpar_1033</name>
</gene>
<name>B3QND8_CHLP8</name>
<feature type="transmembrane region" description="Helical" evidence="6">
    <location>
        <begin position="36"/>
        <end position="59"/>
    </location>
</feature>
<keyword evidence="4 6" id="KW-0472">Membrane</keyword>
<dbReference type="PANTHER" id="PTHR41335:SF1">
    <property type="entry name" value="MEMBRANE PROTEIN"/>
    <property type="match status" value="1"/>
</dbReference>
<evidence type="ECO:0000259" key="7">
    <source>
        <dbReference type="Pfam" id="PF06305"/>
    </source>
</evidence>
<keyword evidence="3 6" id="KW-1133">Transmembrane helix</keyword>
<organism evidence="8 9">
    <name type="scientific">Chlorobaculum parvum (strain DSM 263 / NCIMB 8327)</name>
    <name type="common">Chlorobium vibrioforme subsp. thiosulfatophilum</name>
    <dbReference type="NCBI Taxonomy" id="517417"/>
    <lineage>
        <taxon>Bacteria</taxon>
        <taxon>Pseudomonadati</taxon>
        <taxon>Chlorobiota</taxon>
        <taxon>Chlorobiia</taxon>
        <taxon>Chlorobiales</taxon>
        <taxon>Chlorobiaceae</taxon>
        <taxon>Chlorobaculum</taxon>
    </lineage>
</organism>
<protein>
    <recommendedName>
        <fullName evidence="7">Lipopolysaccharide assembly protein A domain-containing protein</fullName>
    </recommendedName>
</protein>
<dbReference type="PANTHER" id="PTHR41335">
    <property type="entry name" value="MEMBRANE PROTEIN-RELATED"/>
    <property type="match status" value="1"/>
</dbReference>
<dbReference type="AlphaFoldDB" id="B3QND8"/>
<evidence type="ECO:0000256" key="6">
    <source>
        <dbReference type="SAM" id="Phobius"/>
    </source>
</evidence>
<proteinExistence type="predicted"/>